<proteinExistence type="predicted"/>
<keyword evidence="3" id="KW-1185">Reference proteome</keyword>
<evidence type="ECO:0000256" key="1">
    <source>
        <dbReference type="SAM" id="MobiDB-lite"/>
    </source>
</evidence>
<accession>A0ABS2BKB3</accession>
<reference evidence="2 3" key="1">
    <citation type="submission" date="2021-01" db="EMBL/GenBank/DDBJ databases">
        <title>Draft Genome Sequence and Polyhydroxyalkanoate Biosynthetic Potential of Jeongeupia naejangsanensis Type Strain DSM 24253.</title>
        <authorList>
            <person name="Turrini P."/>
            <person name="Artuso I."/>
            <person name="Lugli G.A."/>
            <person name="Frangipani E."/>
            <person name="Ventura M."/>
            <person name="Visca P."/>
        </authorList>
    </citation>
    <scope>NUCLEOTIDE SEQUENCE [LARGE SCALE GENOMIC DNA]</scope>
    <source>
        <strain evidence="2 3">DSM 24253</strain>
    </source>
</reference>
<comment type="caution">
    <text evidence="2">The sequence shown here is derived from an EMBL/GenBank/DDBJ whole genome shotgun (WGS) entry which is preliminary data.</text>
</comment>
<dbReference type="Proteomes" id="UP000809431">
    <property type="component" value="Unassembled WGS sequence"/>
</dbReference>
<organism evidence="2 3">
    <name type="scientific">Jeongeupia naejangsanensis</name>
    <dbReference type="NCBI Taxonomy" id="613195"/>
    <lineage>
        <taxon>Bacteria</taxon>
        <taxon>Pseudomonadati</taxon>
        <taxon>Pseudomonadota</taxon>
        <taxon>Betaproteobacteria</taxon>
        <taxon>Neisseriales</taxon>
        <taxon>Chitinibacteraceae</taxon>
        <taxon>Jeongeupia</taxon>
    </lineage>
</organism>
<sequence>MRKPTRNNALLSRATRDRIAAALAGLKQARPARPQRASARSSRPSRF</sequence>
<feature type="region of interest" description="Disordered" evidence="1">
    <location>
        <begin position="24"/>
        <end position="47"/>
    </location>
</feature>
<feature type="compositionally biased region" description="Low complexity" evidence="1">
    <location>
        <begin position="28"/>
        <end position="47"/>
    </location>
</feature>
<dbReference type="RefSeq" id="WP_203538126.1">
    <property type="nucleotide sequence ID" value="NZ_JAESND010000004.1"/>
</dbReference>
<protein>
    <submittedName>
        <fullName evidence="2">Uncharacterized protein</fullName>
    </submittedName>
</protein>
<name>A0ABS2BKB3_9NEIS</name>
<gene>
    <name evidence="2" type="ORF">JMJ54_09445</name>
</gene>
<dbReference type="EMBL" id="JAESND010000004">
    <property type="protein sequence ID" value="MBM3116057.1"/>
    <property type="molecule type" value="Genomic_DNA"/>
</dbReference>
<evidence type="ECO:0000313" key="2">
    <source>
        <dbReference type="EMBL" id="MBM3116057.1"/>
    </source>
</evidence>
<evidence type="ECO:0000313" key="3">
    <source>
        <dbReference type="Proteomes" id="UP000809431"/>
    </source>
</evidence>